<dbReference type="SUPFAM" id="SSF51735">
    <property type="entry name" value="NAD(P)-binding Rossmann-fold domains"/>
    <property type="match status" value="2"/>
</dbReference>
<comment type="function">
    <text evidence="11">Catalyzes the conversion of the 17-keto group of estrone, 4- and 5-androstenes and 5-alpha-androstanes into their 17-beta-hydroxyl metabolites and the conversion of the 3-keto group of 3-, 3,17- and 3,20- diketosteroids into their 3-hydroxyl metabolites. Exhibits reductive 3-beta-hydroxysteroid dehydrogenase activity toward 5-beta-androstanes, 5-beta-pregnanes, 4-pregnenes and bile acids. May also reduce endogenous and exogenous alpha-dicarbonyl compounds and xenobiotic alicyclic ketones.</text>
</comment>
<dbReference type="OMA" id="ENDKFTM"/>
<evidence type="ECO:0000256" key="8">
    <source>
        <dbReference type="ARBA" id="ARBA00048022"/>
    </source>
</evidence>
<reference evidence="19" key="1">
    <citation type="submission" date="2003-08" db="EMBL/GenBank/DDBJ databases">
        <authorList>
            <person name="Birren B."/>
            <person name="Nusbaum C."/>
            <person name="Abebe A."/>
            <person name="Abouelleil A."/>
            <person name="Adekoya E."/>
            <person name="Ait-zahra M."/>
            <person name="Allen N."/>
            <person name="Allen T."/>
            <person name="An P."/>
            <person name="Anderson M."/>
            <person name="Anderson S."/>
            <person name="Arachchi H."/>
            <person name="Armbruster J."/>
            <person name="Bachantsang P."/>
            <person name="Baldwin J."/>
            <person name="Barry A."/>
            <person name="Bayul T."/>
            <person name="Blitshsteyn B."/>
            <person name="Bloom T."/>
            <person name="Blye J."/>
            <person name="Boguslavskiy L."/>
            <person name="Borowsky M."/>
            <person name="Boukhgalter B."/>
            <person name="Brunache A."/>
            <person name="Butler J."/>
            <person name="Calixte N."/>
            <person name="Calvo S."/>
            <person name="Camarata J."/>
            <person name="Campo K."/>
            <person name="Chang J."/>
            <person name="Cheshatsang Y."/>
            <person name="Citroen M."/>
            <person name="Collymore A."/>
            <person name="Considine T."/>
            <person name="Cook A."/>
            <person name="Cooke P."/>
            <person name="Corum B."/>
            <person name="Cuomo C."/>
            <person name="David R."/>
            <person name="Dawoe T."/>
            <person name="Degray S."/>
            <person name="Dodge S."/>
            <person name="Dooley K."/>
            <person name="Dorje P."/>
            <person name="Dorjee K."/>
            <person name="Dorris L."/>
            <person name="Duffey N."/>
            <person name="Dupes A."/>
            <person name="Elkins T."/>
            <person name="Engels R."/>
            <person name="Erickson J."/>
            <person name="Farina A."/>
            <person name="Faro S."/>
            <person name="Ferreira P."/>
            <person name="Fischer H."/>
            <person name="Fitzgerald M."/>
            <person name="Foley K."/>
            <person name="Gage D."/>
            <person name="Galagan J."/>
            <person name="Gearin G."/>
            <person name="Gnerre S."/>
            <person name="Gnirke A."/>
            <person name="Goyette A."/>
            <person name="Graham J."/>
            <person name="Grandbois E."/>
            <person name="Gyaltsen K."/>
            <person name="Hafez N."/>
            <person name="Hagopian D."/>
            <person name="Hagos B."/>
            <person name="Hall J."/>
            <person name="Hatcher B."/>
            <person name="Heller A."/>
            <person name="Higgins H."/>
            <person name="Honan T."/>
            <person name="Horn A."/>
            <person name="Houde N."/>
            <person name="Hughes L."/>
            <person name="Hulme W."/>
            <person name="Husby E."/>
            <person name="Iliev I."/>
            <person name="Jaffe D."/>
            <person name="Jones C."/>
            <person name="Kamal M."/>
            <person name="Kamat A."/>
            <person name="Kamvysselis M."/>
            <person name="Karlsson E."/>
            <person name="Kells C."/>
            <person name="Kieu A."/>
            <person name="Kisner P."/>
            <person name="Kodira C."/>
            <person name="Kulbokas E."/>
            <person name="Labutti K."/>
            <person name="Lama D."/>
            <person name="Landers T."/>
            <person name="Leger J."/>
            <person name="Levine S."/>
            <person name="Lewis D."/>
            <person name="Lewis T."/>
            <person name="Lindblad-toh K."/>
            <person name="Liu X."/>
            <person name="Lokyitsang T."/>
            <person name="Lokyitsang Y."/>
            <person name="Lucien O."/>
            <person name="Lui A."/>
            <person name="Ma L.J."/>
            <person name="Mabbitt R."/>
            <person name="Macdonald J."/>
            <person name="Maclean C."/>
            <person name="Major J."/>
            <person name="Manning J."/>
            <person name="Marabella R."/>
            <person name="Maru K."/>
            <person name="Matthews C."/>
            <person name="Mauceli E."/>
            <person name="Mccarthy M."/>
            <person name="Mcdonough S."/>
            <person name="Mcghee T."/>
            <person name="Meldrim J."/>
            <person name="Meneus L."/>
            <person name="Mesirov J."/>
            <person name="Mihalev A."/>
            <person name="Mihova T."/>
            <person name="Mikkelsen T."/>
            <person name="Mlenga V."/>
            <person name="Moru K."/>
            <person name="Mozes J."/>
            <person name="Mulrain L."/>
            <person name="Munson G."/>
            <person name="Naylor J."/>
            <person name="Newes C."/>
            <person name="Nguyen C."/>
            <person name="Nguyen N."/>
            <person name="Nguyen T."/>
            <person name="Nicol R."/>
            <person name="Nielsen C."/>
            <person name="Nizzari M."/>
            <person name="Norbu C."/>
            <person name="Norbu N."/>
            <person name="O'donnell P."/>
            <person name="Okoawo O."/>
            <person name="O'leary S."/>
            <person name="Omotosho B."/>
            <person name="O'neill K."/>
            <person name="Osman S."/>
            <person name="Parker S."/>
            <person name="Perrin D."/>
            <person name="Phunkhang P."/>
            <person name="Piqani B."/>
            <person name="Purcell S."/>
            <person name="Rachupka T."/>
            <person name="Ramasamy U."/>
            <person name="Rameau R."/>
            <person name="Ray V."/>
            <person name="Raymond C."/>
            <person name="Retta R."/>
            <person name="Richardson S."/>
            <person name="Rise C."/>
            <person name="Rodriguez J."/>
            <person name="Rogers J."/>
            <person name="Rogov P."/>
            <person name="Rutman M."/>
            <person name="Schupbach R."/>
            <person name="Seaman C."/>
            <person name="Settipalli S."/>
            <person name="Sharpe T."/>
            <person name="Sheridan J."/>
            <person name="Sherpa N."/>
            <person name="Shi J."/>
            <person name="Smirnov S."/>
            <person name="Smith C."/>
            <person name="Sougnez C."/>
            <person name="Spencer B."/>
            <person name="Stalker J."/>
            <person name="Stange-thomann N."/>
            <person name="Stavropoulos S."/>
            <person name="Stetson K."/>
            <person name="Stone C."/>
            <person name="Stone S."/>
            <person name="Stubbs M."/>
            <person name="Talamas J."/>
            <person name="Tchuinga P."/>
            <person name="Tenzing P."/>
            <person name="Tesfaye S."/>
            <person name="Theodore J."/>
            <person name="Thoulutsang Y."/>
            <person name="Topham K."/>
            <person name="Towey S."/>
            <person name="Tsamla T."/>
            <person name="Tsomo N."/>
            <person name="Vallee D."/>
            <person name="Vassiliev H."/>
            <person name="Venkataraman V."/>
            <person name="Vinson J."/>
            <person name="Vo A."/>
            <person name="Wade C."/>
            <person name="Wang S."/>
            <person name="Wangchuk T."/>
            <person name="Wangdi T."/>
            <person name="Whittaker C."/>
            <person name="Wilkinson J."/>
            <person name="Wu Y."/>
            <person name="Wyman D."/>
            <person name="Yadav S."/>
            <person name="Yang S."/>
            <person name="Yang X."/>
            <person name="Yeager S."/>
            <person name="Yee E."/>
            <person name="Young G."/>
            <person name="Zainoun J."/>
            <person name="Zembeck L."/>
            <person name="Zimmer A."/>
            <person name="Zody M."/>
            <person name="Lander E."/>
        </authorList>
    </citation>
    <scope>NUCLEOTIDE SEQUENCE [LARGE SCALE GENOMIC DNA]</scope>
</reference>
<dbReference type="Gene3D" id="3.30.300.30">
    <property type="match status" value="1"/>
</dbReference>
<sequence>VLRYESLGCLHEMFQRQAKATPDDVAVVGDDDLVMSFKELDVASDVLADALQLRGVVRDSSVGIYMGRCVGYVISYIAILKAGGAYMPLDVSYPDVLLEDIFEDSKPVCVITNPKTQKKVLDKGQTVIVLNENWKEKLESENKAAENGGARFIRPEVHLDDLAYIVYSSGTTGKPKGIMCPHRGAVFSYTWRHLICPFETGDRVACNVFFVWEMLRPLLKGIPLYVIPDTAIYDPLLLSKFLKKHLITRILFTPSLLETVLDAQNLSIGDFSTLKVIWFCGEVVTTSLLDRCNSKLPWVRFYNLYSISECHDVATSDLNEFLKKEDETQDTKKRKFAPVGSVCPGIHVVILDNEGNPQPVGMPGEIFVGGPTLARGYLNRPEMNEKRFVKRPDNVSPAVGDRLYRTGDWGLIRSDRNLEICGRCDSMVKIRGYSIEVQAVEAALMSLPNVNACVVLAVGDEGQDKQLVAYVVPEKNVTKKEIRDSLKTKLPFYMIPSYYIFLQGIPVLAASGKLDKKALPSIDSRRPSVSFLSEEHVEPVTDTEKFLEETWCEILQMEIIDVQESFFDLGGHSLLAARLLGKIRARFTDREVTMQHLFANPTIFEYAGYIHMLSLEINFNSDNINELDLNSEVQNNSVGHVNLDIQLRAFWRSLRFGGNLFRRGRVLLTGATGFLGAYLLKELLLHTKVKVYCLVRRLPDKTGEERLKENLEFYEACSLMSNIYFQAFNKRVSVLFGDVALVNLGLSEEDHAFLTYEIDYVIHAAAYVNLVYPYEALKGTNVTGTRNVLLFAQTGKIKPLHYISTNAVFPNNKVRQPTTLEDAKDLRGGYSQTKWVAEQLLLKAIGQGLPITMYRIGNLSGDRTNAGWNPSDFILLVLRASLQTSSWPDVDWQIEMTPVDFVSRSIVRLSQNLQASVHKIFHIVQQEEITGRCLFDWLNTECGYNLKLVSMDEWCRNVEGIADTRLVPGHPEVRKMLESVTSTRDASLFSYNTTFDLMNFKAATSENYPSLNKALMRSYINKLTKRNVLSRPPRPISYFINVPKISLSVLNAHSLFLSFLDSQPLGGNVAVVTGASSGIGRSIAIHLASAGAKVCIAARSVDKLEELKSEIEKNGGVAALFKCDVTVREEVIQLVKYAETNLGPVDIMVNNAGVMMYTMMSNLMMDDWDKTIDVNCKGVTNGIGAVLTGMISRGRGHIVNMSSDAGLQGFAGLAVYSGTKFFVEGVSQALRHEMVGKGIKVTCIQPGDVKTNIQVNTTDMEARKQYDASENCKILDPDDIGRAVTYVVSQPDHVAINQLLIEPKEAPI</sequence>
<evidence type="ECO:0000256" key="13">
    <source>
        <dbReference type="ARBA" id="ARBA00075978"/>
    </source>
</evidence>
<keyword evidence="5" id="KW-0443">Lipid metabolism</keyword>
<dbReference type="InterPro" id="IPR010080">
    <property type="entry name" value="Thioester_reductase-like_dom"/>
</dbReference>
<dbReference type="Pfam" id="PF00550">
    <property type="entry name" value="PP-binding"/>
    <property type="match status" value="1"/>
</dbReference>
<comment type="catalytic activity">
    <reaction evidence="9">
        <text>17beta-estradiol + NADP(+) = estrone + NADPH + H(+)</text>
        <dbReference type="Rhea" id="RHEA:24616"/>
        <dbReference type="ChEBI" id="CHEBI:15378"/>
        <dbReference type="ChEBI" id="CHEBI:16469"/>
        <dbReference type="ChEBI" id="CHEBI:17263"/>
        <dbReference type="ChEBI" id="CHEBI:57783"/>
        <dbReference type="ChEBI" id="CHEBI:58349"/>
        <dbReference type="EC" id="1.1.1.62"/>
    </reaction>
</comment>
<keyword evidence="3" id="KW-0597">Phosphoprotein</keyword>
<dbReference type="eggNOG" id="KOG1178">
    <property type="taxonomic scope" value="Eukaryota"/>
</dbReference>
<evidence type="ECO:0000256" key="1">
    <source>
        <dbReference type="ARBA" id="ARBA00006432"/>
    </source>
</evidence>
<dbReference type="PROSITE" id="PS50075">
    <property type="entry name" value="CARRIER"/>
    <property type="match status" value="1"/>
</dbReference>
<keyword evidence="4" id="KW-0560">Oxidoreductase</keyword>
<feature type="domain" description="Carrier" evidence="17">
    <location>
        <begin position="538"/>
        <end position="614"/>
    </location>
</feature>
<dbReference type="InterPro" id="IPR006162">
    <property type="entry name" value="Ppantetheine_attach_site"/>
</dbReference>
<dbReference type="Gene3D" id="1.10.1200.10">
    <property type="entry name" value="ACP-like"/>
    <property type="match status" value="1"/>
</dbReference>
<evidence type="ECO:0000256" key="5">
    <source>
        <dbReference type="ARBA" id="ARBA00023098"/>
    </source>
</evidence>
<evidence type="ECO:0000259" key="17">
    <source>
        <dbReference type="PROSITE" id="PS50075"/>
    </source>
</evidence>
<evidence type="ECO:0000256" key="7">
    <source>
        <dbReference type="ARBA" id="ARBA00037929"/>
    </source>
</evidence>
<dbReference type="SUPFAM" id="SSF47336">
    <property type="entry name" value="ACP-like"/>
    <property type="match status" value="1"/>
</dbReference>
<dbReference type="GO" id="GO:0000253">
    <property type="term" value="F:3-beta-hydroxysteroid 3-dehydrogenase (NADP+) activity"/>
    <property type="evidence" value="ECO:0007669"/>
    <property type="project" value="UniProtKB-EC"/>
</dbReference>
<dbReference type="Gene3D" id="3.40.50.12780">
    <property type="entry name" value="N-terminal domain of ligase-like"/>
    <property type="match status" value="1"/>
</dbReference>
<dbReference type="PRINTS" id="PR00080">
    <property type="entry name" value="SDRFAMILY"/>
</dbReference>
<dbReference type="PANTHER" id="PTHR44845:SF6">
    <property type="entry name" value="BETA-ALANINE-ACTIVATING ENZYME"/>
    <property type="match status" value="1"/>
</dbReference>
<dbReference type="PANTHER" id="PTHR44845">
    <property type="entry name" value="CARRIER DOMAIN-CONTAINING PROTEIN"/>
    <property type="match status" value="1"/>
</dbReference>
<evidence type="ECO:0000256" key="9">
    <source>
        <dbReference type="ARBA" id="ARBA00048906"/>
    </source>
</evidence>
<protein>
    <recommendedName>
        <fullName evidence="12">Dehydrogenase/reductase SDR family member 11</fullName>
        <ecNumber evidence="6">1.1.1.270</ecNumber>
    </recommendedName>
    <alternativeName>
        <fullName evidence="13">17-beta-hydroxysteroid dehydrogenase</fullName>
    </alternativeName>
    <alternativeName>
        <fullName evidence="14">3-beta-hydroxysteroid 3-dehydrogenase</fullName>
    </alternativeName>
    <alternativeName>
        <fullName evidence="16">Estradiol 17-beta-dehydrogenase</fullName>
    </alternativeName>
    <alternativeName>
        <fullName evidence="15">Short-chain dehydrogenase/reductase family 24C member 1</fullName>
    </alternativeName>
</protein>
<dbReference type="Proteomes" id="UP000007875">
    <property type="component" value="Unassembled WGS sequence"/>
</dbReference>
<dbReference type="Pfam" id="PF07993">
    <property type="entry name" value="NAD_binding_4"/>
    <property type="match status" value="1"/>
</dbReference>
<dbReference type="GO" id="GO:0006629">
    <property type="term" value="P:lipid metabolic process"/>
    <property type="evidence" value="ECO:0007669"/>
    <property type="project" value="UniProtKB-KW"/>
</dbReference>
<dbReference type="InterPro" id="IPR000873">
    <property type="entry name" value="AMP-dep_synth/lig_dom"/>
</dbReference>
<dbReference type="Pfam" id="PF00106">
    <property type="entry name" value="adh_short"/>
    <property type="match status" value="1"/>
</dbReference>
<dbReference type="InterPro" id="IPR020904">
    <property type="entry name" value="Sc_DH/Rdtase_CS"/>
</dbReference>
<reference evidence="18" key="2">
    <citation type="submission" date="2025-08" db="UniProtKB">
        <authorList>
            <consortium name="Ensembl"/>
        </authorList>
    </citation>
    <scope>IDENTIFICATION</scope>
</reference>
<dbReference type="InterPro" id="IPR057326">
    <property type="entry name" value="KR_dom"/>
</dbReference>
<evidence type="ECO:0000256" key="10">
    <source>
        <dbReference type="ARBA" id="ARBA00052853"/>
    </source>
</evidence>
<dbReference type="InterPro" id="IPR002347">
    <property type="entry name" value="SDR_fam"/>
</dbReference>
<dbReference type="SMART" id="SM00822">
    <property type="entry name" value="PKS_KR"/>
    <property type="match status" value="1"/>
</dbReference>
<dbReference type="STRING" id="51511.ENSCSAVP00000009676"/>
<dbReference type="CDD" id="cd05930">
    <property type="entry name" value="A_NRPS"/>
    <property type="match status" value="1"/>
</dbReference>
<dbReference type="PROSITE" id="PS00061">
    <property type="entry name" value="ADH_SHORT"/>
    <property type="match status" value="1"/>
</dbReference>
<evidence type="ECO:0000256" key="4">
    <source>
        <dbReference type="ARBA" id="ARBA00023002"/>
    </source>
</evidence>
<dbReference type="PROSITE" id="PS00455">
    <property type="entry name" value="AMP_BINDING"/>
    <property type="match status" value="1"/>
</dbReference>
<dbReference type="InterPro" id="IPR036736">
    <property type="entry name" value="ACP-like_sf"/>
</dbReference>
<dbReference type="Pfam" id="PF00501">
    <property type="entry name" value="AMP-binding"/>
    <property type="match status" value="1"/>
</dbReference>
<evidence type="ECO:0000256" key="11">
    <source>
        <dbReference type="ARBA" id="ARBA00054702"/>
    </source>
</evidence>
<reference evidence="18" key="3">
    <citation type="submission" date="2025-09" db="UniProtKB">
        <authorList>
            <consortium name="Ensembl"/>
        </authorList>
    </citation>
    <scope>IDENTIFICATION</scope>
</reference>
<comment type="similarity">
    <text evidence="1">Belongs to the ATP-dependent AMP-binding enzyme family.</text>
</comment>
<dbReference type="Pfam" id="PF13193">
    <property type="entry name" value="AMP-binding_C"/>
    <property type="match status" value="1"/>
</dbReference>
<dbReference type="SUPFAM" id="SSF56801">
    <property type="entry name" value="Acetyl-CoA synthetase-like"/>
    <property type="match status" value="1"/>
</dbReference>
<dbReference type="InterPro" id="IPR020845">
    <property type="entry name" value="AMP-binding_CS"/>
</dbReference>
<dbReference type="InterPro" id="IPR042099">
    <property type="entry name" value="ANL_N_sf"/>
</dbReference>
<accession>H2YWG5</accession>
<dbReference type="CDD" id="cd05235">
    <property type="entry name" value="SDR_e1"/>
    <property type="match status" value="1"/>
</dbReference>
<dbReference type="CDD" id="cd05233">
    <property type="entry name" value="SDR_c"/>
    <property type="match status" value="1"/>
</dbReference>
<comment type="catalytic activity">
    <reaction evidence="10">
        <text>a 3beta-hydroxysteroid + NADP(+) = a 3-oxosteroid + NADPH + H(+)</text>
        <dbReference type="Rhea" id="RHEA:34787"/>
        <dbReference type="ChEBI" id="CHEBI:15378"/>
        <dbReference type="ChEBI" id="CHEBI:36836"/>
        <dbReference type="ChEBI" id="CHEBI:47788"/>
        <dbReference type="ChEBI" id="CHEBI:57783"/>
        <dbReference type="ChEBI" id="CHEBI:58349"/>
        <dbReference type="EC" id="1.1.1.270"/>
    </reaction>
</comment>
<proteinExistence type="inferred from homology"/>
<dbReference type="PRINTS" id="PR00081">
    <property type="entry name" value="GDHRDH"/>
</dbReference>
<dbReference type="InterPro" id="IPR009081">
    <property type="entry name" value="PP-bd_ACP"/>
</dbReference>
<dbReference type="GO" id="GO:0004303">
    <property type="term" value="F:estradiol 17-beta-dehydrogenase [NAD(P)+] activity"/>
    <property type="evidence" value="ECO:0007669"/>
    <property type="project" value="UniProtKB-EC"/>
</dbReference>
<evidence type="ECO:0000256" key="6">
    <source>
        <dbReference type="ARBA" id="ARBA00023621"/>
    </source>
</evidence>
<keyword evidence="19" id="KW-1185">Reference proteome</keyword>
<dbReference type="Gene3D" id="3.40.50.720">
    <property type="entry name" value="NAD(P)-binding Rossmann-like Domain"/>
    <property type="match status" value="2"/>
</dbReference>
<dbReference type="FunFam" id="3.40.50.720:FF:000047">
    <property type="entry name" value="NADP-dependent L-serine/L-allo-threonine dehydrogenase"/>
    <property type="match status" value="1"/>
</dbReference>
<comment type="catalytic activity">
    <reaction evidence="8">
        <text>17beta-estradiol + NAD(+) = estrone + NADH + H(+)</text>
        <dbReference type="Rhea" id="RHEA:24612"/>
        <dbReference type="ChEBI" id="CHEBI:15378"/>
        <dbReference type="ChEBI" id="CHEBI:16469"/>
        <dbReference type="ChEBI" id="CHEBI:17263"/>
        <dbReference type="ChEBI" id="CHEBI:57540"/>
        <dbReference type="ChEBI" id="CHEBI:57945"/>
        <dbReference type="EC" id="1.1.1.62"/>
    </reaction>
</comment>
<dbReference type="InParanoid" id="H2YWG5"/>
<evidence type="ECO:0000313" key="19">
    <source>
        <dbReference type="Proteomes" id="UP000007875"/>
    </source>
</evidence>
<dbReference type="eggNOG" id="KOG1210">
    <property type="taxonomic scope" value="Eukaryota"/>
</dbReference>
<dbReference type="NCBIfam" id="TIGR01746">
    <property type="entry name" value="Thioester-redct"/>
    <property type="match status" value="1"/>
</dbReference>
<evidence type="ECO:0000256" key="2">
    <source>
        <dbReference type="ARBA" id="ARBA00022450"/>
    </source>
</evidence>
<dbReference type="InterPro" id="IPR013120">
    <property type="entry name" value="FAR_NAD-bd"/>
</dbReference>
<keyword evidence="2" id="KW-0596">Phosphopantetheine</keyword>
<organism evidence="18 19">
    <name type="scientific">Ciona savignyi</name>
    <name type="common">Pacific transparent sea squirt</name>
    <dbReference type="NCBI Taxonomy" id="51511"/>
    <lineage>
        <taxon>Eukaryota</taxon>
        <taxon>Metazoa</taxon>
        <taxon>Chordata</taxon>
        <taxon>Tunicata</taxon>
        <taxon>Ascidiacea</taxon>
        <taxon>Phlebobranchia</taxon>
        <taxon>Cionidae</taxon>
        <taxon>Ciona</taxon>
    </lineage>
</organism>
<dbReference type="InterPro" id="IPR045851">
    <property type="entry name" value="AMP-bd_C_sf"/>
</dbReference>
<dbReference type="PROSITE" id="PS00012">
    <property type="entry name" value="PHOSPHOPANTETHEINE"/>
    <property type="match status" value="1"/>
</dbReference>
<evidence type="ECO:0000256" key="3">
    <source>
        <dbReference type="ARBA" id="ARBA00022553"/>
    </source>
</evidence>
<evidence type="ECO:0000313" key="18">
    <source>
        <dbReference type="Ensembl" id="ENSCSAVP00000009676.1"/>
    </source>
</evidence>
<name>H2YWG5_CIOSA</name>
<dbReference type="InterPro" id="IPR025110">
    <property type="entry name" value="AMP-bd_C"/>
</dbReference>
<evidence type="ECO:0000256" key="15">
    <source>
        <dbReference type="ARBA" id="ARBA00078009"/>
    </source>
</evidence>
<comment type="pathway">
    <text evidence="7">Steroid biosynthesis; estrogen biosynthesis.</text>
</comment>
<evidence type="ECO:0000256" key="12">
    <source>
        <dbReference type="ARBA" id="ARBA00069606"/>
    </source>
</evidence>
<dbReference type="Ensembl" id="ENSCSAVT00000009794.1">
    <property type="protein sequence ID" value="ENSCSAVP00000009676.1"/>
    <property type="gene ID" value="ENSCSAVG00000005680.1"/>
</dbReference>
<evidence type="ECO:0000256" key="14">
    <source>
        <dbReference type="ARBA" id="ARBA00077379"/>
    </source>
</evidence>
<dbReference type="InterPro" id="IPR036291">
    <property type="entry name" value="NAD(P)-bd_dom_sf"/>
</dbReference>
<evidence type="ECO:0000256" key="16">
    <source>
        <dbReference type="ARBA" id="ARBA00078574"/>
    </source>
</evidence>
<dbReference type="EC" id="1.1.1.270" evidence="6"/>